<dbReference type="Gene3D" id="3.40.190.10">
    <property type="entry name" value="Periplasmic binding protein-like II"/>
    <property type="match status" value="2"/>
</dbReference>
<sequence>MVPHVSRLVWRSVPFLAFAVAAVALWRVPDVPAAEVRYVRIAAGPATSLGFQGATTLANALTRPPGLPPCDAGRPCGVPGVIALAQSLPGPEAIVAAVASGQIDTGLAPANIVFGARCPEGRTPAQDVTVLGDAYAEALHVLALPGSGIAAVPDLRGKRVAVGVAGSEDRRLADRILMAHELRRRDIRMVELAGDEALAALAEGKVDAVFRIAAVPDPAVAGLAAAGAVVLVPVEDAARQRLLELAPFSGEARIPGGTYGEAGEVQTLAQPVLWIAGPGLPAGLAADLSGAVENPANRALLTTEPVALFPVALFPVDADAFRPGRLAAPLHPGTAARYAGASPMPCPEAR</sequence>
<comment type="caution">
    <text evidence="1">The sequence shown here is derived from an EMBL/GenBank/DDBJ whole genome shotgun (WGS) entry which is preliminary data.</text>
</comment>
<accession>A0ABW2KWK8</accession>
<dbReference type="Pfam" id="PF16868">
    <property type="entry name" value="NMT1_3"/>
    <property type="match status" value="1"/>
</dbReference>
<evidence type="ECO:0000313" key="1">
    <source>
        <dbReference type="EMBL" id="MFC7333743.1"/>
    </source>
</evidence>
<protein>
    <submittedName>
        <fullName evidence="1">TAXI family TRAP transporter solute-binding subunit</fullName>
    </submittedName>
</protein>
<keyword evidence="2" id="KW-1185">Reference proteome</keyword>
<proteinExistence type="predicted"/>
<dbReference type="InterPro" id="IPR011852">
    <property type="entry name" value="TRAP_TAXI"/>
</dbReference>
<dbReference type="EMBL" id="JBHTCM010000010">
    <property type="protein sequence ID" value="MFC7333743.1"/>
    <property type="molecule type" value="Genomic_DNA"/>
</dbReference>
<evidence type="ECO:0000313" key="2">
    <source>
        <dbReference type="Proteomes" id="UP001596456"/>
    </source>
</evidence>
<dbReference type="RefSeq" id="WP_377359016.1">
    <property type="nucleotide sequence ID" value="NZ_JBHTCM010000010.1"/>
</dbReference>
<gene>
    <name evidence="1" type="ORF">ACFQPS_11255</name>
</gene>
<dbReference type="PANTHER" id="PTHR42941:SF1">
    <property type="entry name" value="SLL1037 PROTEIN"/>
    <property type="match status" value="1"/>
</dbReference>
<dbReference type="Proteomes" id="UP001596456">
    <property type="component" value="Unassembled WGS sequence"/>
</dbReference>
<dbReference type="SUPFAM" id="SSF53850">
    <property type="entry name" value="Periplasmic binding protein-like II"/>
    <property type="match status" value="1"/>
</dbReference>
<dbReference type="NCBIfam" id="TIGR02122">
    <property type="entry name" value="TRAP_TAXI"/>
    <property type="match status" value="1"/>
</dbReference>
<name>A0ABW2KWK8_9PROT</name>
<dbReference type="PANTHER" id="PTHR42941">
    <property type="entry name" value="SLL1037 PROTEIN"/>
    <property type="match status" value="1"/>
</dbReference>
<reference evidence="2" key="1">
    <citation type="journal article" date="2019" name="Int. J. Syst. Evol. Microbiol.">
        <title>The Global Catalogue of Microorganisms (GCM) 10K type strain sequencing project: providing services to taxonomists for standard genome sequencing and annotation.</title>
        <authorList>
            <consortium name="The Broad Institute Genomics Platform"/>
            <consortium name="The Broad Institute Genome Sequencing Center for Infectious Disease"/>
            <person name="Wu L."/>
            <person name="Ma J."/>
        </authorList>
    </citation>
    <scope>NUCLEOTIDE SEQUENCE [LARGE SCALE GENOMIC DNA]</scope>
    <source>
        <strain evidence="2">CGMCC 1.16275</strain>
    </source>
</reference>
<organism evidence="1 2">
    <name type="scientific">Rhodocista pekingensis</name>
    <dbReference type="NCBI Taxonomy" id="201185"/>
    <lineage>
        <taxon>Bacteria</taxon>
        <taxon>Pseudomonadati</taxon>
        <taxon>Pseudomonadota</taxon>
        <taxon>Alphaproteobacteria</taxon>
        <taxon>Rhodospirillales</taxon>
        <taxon>Azospirillaceae</taxon>
        <taxon>Rhodocista</taxon>
    </lineage>
</organism>